<proteinExistence type="predicted"/>
<comment type="caution">
    <text evidence="1">The sequence shown here is derived from an EMBL/GenBank/DDBJ whole genome shotgun (WGS) entry which is preliminary data.</text>
</comment>
<sequence length="229" mass="26231">MDSAEWPAERGEKGGRRLSEVFPSDDYTNRELWREYLPHVARVDGDNDEQGEQIAEKSELCLKVGRCLRVDGRMREAVSWLQESYEWRKRKLDEDDPDLLLSQHELAIAYRANGQVKQIVELLERVVAIREEVLAEDHPHRLASQHVLAALHEDLPERSETNQTSDRATGDVAENDRAREFVQVSDVRWAKSGNSSAFATRSDRSPADKRPKSSSISRRQVLKSLKGKE</sequence>
<organism evidence="1 2">
    <name type="scientific">Coniosporium uncinatum</name>
    <dbReference type="NCBI Taxonomy" id="93489"/>
    <lineage>
        <taxon>Eukaryota</taxon>
        <taxon>Fungi</taxon>
        <taxon>Dikarya</taxon>
        <taxon>Ascomycota</taxon>
        <taxon>Pezizomycotina</taxon>
        <taxon>Dothideomycetes</taxon>
        <taxon>Dothideomycetes incertae sedis</taxon>
        <taxon>Coniosporium</taxon>
    </lineage>
</organism>
<gene>
    <name evidence="1" type="ORF">LTS18_008716</name>
</gene>
<evidence type="ECO:0000313" key="2">
    <source>
        <dbReference type="Proteomes" id="UP001186974"/>
    </source>
</evidence>
<protein>
    <submittedName>
        <fullName evidence="1">Uncharacterized protein</fullName>
    </submittedName>
</protein>
<accession>A0ACC3DYU1</accession>
<evidence type="ECO:0000313" key="1">
    <source>
        <dbReference type="EMBL" id="KAK3082001.1"/>
    </source>
</evidence>
<keyword evidence="2" id="KW-1185">Reference proteome</keyword>
<reference evidence="1" key="1">
    <citation type="submission" date="2024-09" db="EMBL/GenBank/DDBJ databases">
        <title>Black Yeasts Isolated from many extreme environments.</title>
        <authorList>
            <person name="Coleine C."/>
            <person name="Stajich J.E."/>
            <person name="Selbmann L."/>
        </authorList>
    </citation>
    <scope>NUCLEOTIDE SEQUENCE</scope>
    <source>
        <strain evidence="1">CCFEE 5737</strain>
    </source>
</reference>
<name>A0ACC3DYU1_9PEZI</name>
<dbReference type="Proteomes" id="UP001186974">
    <property type="component" value="Unassembled WGS sequence"/>
</dbReference>
<dbReference type="EMBL" id="JAWDJW010000023">
    <property type="protein sequence ID" value="KAK3082001.1"/>
    <property type="molecule type" value="Genomic_DNA"/>
</dbReference>